<gene>
    <name evidence="5" type="primary">DHAR2_5</name>
    <name evidence="5" type="ORF">Zm00014a_004509</name>
</gene>
<dbReference type="PANTHER" id="PTHR44420:SF2">
    <property type="entry name" value="GLUTATHIONE S-TRANSFERASE DHAR2-RELATED"/>
    <property type="match status" value="1"/>
</dbReference>
<evidence type="ECO:0000256" key="3">
    <source>
        <dbReference type="ARBA" id="ARBA00047960"/>
    </source>
</evidence>
<organism evidence="5">
    <name type="scientific">Zea mays</name>
    <name type="common">Maize</name>
    <dbReference type="NCBI Taxonomy" id="4577"/>
    <lineage>
        <taxon>Eukaryota</taxon>
        <taxon>Viridiplantae</taxon>
        <taxon>Streptophyta</taxon>
        <taxon>Embryophyta</taxon>
        <taxon>Tracheophyta</taxon>
        <taxon>Spermatophyta</taxon>
        <taxon>Magnoliopsida</taxon>
        <taxon>Liliopsida</taxon>
        <taxon>Poales</taxon>
        <taxon>Poaceae</taxon>
        <taxon>PACMAD clade</taxon>
        <taxon>Panicoideae</taxon>
        <taxon>Andropogonodae</taxon>
        <taxon>Andropogoneae</taxon>
        <taxon>Tripsacinae</taxon>
        <taxon>Zea</taxon>
    </lineage>
</organism>
<evidence type="ECO:0000313" key="5">
    <source>
        <dbReference type="EMBL" id="PWZ38088.1"/>
    </source>
</evidence>
<dbReference type="ExpressionAtlas" id="A0A3L6FT84">
    <property type="expression patterns" value="baseline"/>
</dbReference>
<dbReference type="GO" id="GO:0033355">
    <property type="term" value="P:ascorbate glutathione cycle"/>
    <property type="evidence" value="ECO:0007669"/>
    <property type="project" value="InterPro"/>
</dbReference>
<keyword evidence="2 5" id="KW-0808">Transferase</keyword>
<feature type="region of interest" description="Disordered" evidence="4">
    <location>
        <begin position="54"/>
        <end position="133"/>
    </location>
</feature>
<dbReference type="AlphaFoldDB" id="A0A3L6FT84"/>
<comment type="caution">
    <text evidence="5">The sequence shown here is derived from an EMBL/GenBank/DDBJ whole genome shotgun (WGS) entry which is preliminary data.</text>
</comment>
<dbReference type="PANTHER" id="PTHR44420">
    <property type="entry name" value="GLUTATHIONE S-TRANSFERASE DHAR2-RELATED"/>
    <property type="match status" value="1"/>
</dbReference>
<dbReference type="GO" id="GO:0045174">
    <property type="term" value="F:glutathione dehydrogenase (ascorbate) activity"/>
    <property type="evidence" value="ECO:0007669"/>
    <property type="project" value="InterPro"/>
</dbReference>
<dbReference type="Proteomes" id="UP000251960">
    <property type="component" value="Chromosome 2"/>
</dbReference>
<dbReference type="EMBL" id="NCVQ01000003">
    <property type="protein sequence ID" value="PWZ38088.1"/>
    <property type="molecule type" value="Genomic_DNA"/>
</dbReference>
<dbReference type="GO" id="GO:0004364">
    <property type="term" value="F:glutathione transferase activity"/>
    <property type="evidence" value="ECO:0007669"/>
    <property type="project" value="UniProtKB-EC"/>
</dbReference>
<name>A0A3L6FT84_MAIZE</name>
<evidence type="ECO:0000256" key="4">
    <source>
        <dbReference type="SAM" id="MobiDB-lite"/>
    </source>
</evidence>
<dbReference type="Gene3D" id="3.40.30.10">
    <property type="entry name" value="Glutaredoxin"/>
    <property type="match status" value="1"/>
</dbReference>
<comment type="catalytic activity">
    <reaction evidence="3">
        <text>RX + glutathione = an S-substituted glutathione + a halide anion + H(+)</text>
        <dbReference type="Rhea" id="RHEA:16437"/>
        <dbReference type="ChEBI" id="CHEBI:15378"/>
        <dbReference type="ChEBI" id="CHEBI:16042"/>
        <dbReference type="ChEBI" id="CHEBI:17792"/>
        <dbReference type="ChEBI" id="CHEBI:57925"/>
        <dbReference type="ChEBI" id="CHEBI:90779"/>
        <dbReference type="EC" id="2.5.1.18"/>
    </reaction>
</comment>
<sequence length="342" mass="37382">MALLFDTKLINVGLSLLHYKDLMWVSTKPRGSAPATPVAPPLWPRSIRVLSASLSPAVGAETPPQLPDPPDMMRENDNRATSMSSVPRPDAPRPRQQRRQARAPPSPRRMWPQRRPDVDPPTSPSTPDATSLAYRPSAGHKCLAWRLPTTELCASQICCAPRIPRANKRHHNSPRSTCRGIQSPVAFFADDDADDLTRSVAHHHAIVEVCVKVASGKPDTLGDCPFSQRVLLMVEEKNPYEVKLVNLGNKPKWSVSLPLNILQPTRGVSPVTTGLAKCHTSFLEVVEALPVEDNSIDVVIGTMVLCSVNNIDMALRDDTLLHLVQGVLDPSQQFVADGSEPG</sequence>
<accession>A0A3L6FT84</accession>
<dbReference type="EC" id="2.5.1.18" evidence="1"/>
<proteinExistence type="predicted"/>
<reference evidence="5" key="1">
    <citation type="journal article" date="2018" name="Nat. Genet.">
        <title>Extensive intraspecific gene order and gene structural variations between Mo17 and other maize genomes.</title>
        <authorList>
            <person name="Sun S."/>
            <person name="Zhou Y."/>
            <person name="Chen J."/>
            <person name="Shi J."/>
            <person name="Zhao H."/>
            <person name="Zhao H."/>
            <person name="Song W."/>
            <person name="Zhang M."/>
            <person name="Cui Y."/>
            <person name="Dong X."/>
            <person name="Liu H."/>
            <person name="Ma X."/>
            <person name="Jiao Y."/>
            <person name="Wang B."/>
            <person name="Wei X."/>
            <person name="Stein J.C."/>
            <person name="Glaubitz J.C."/>
            <person name="Lu F."/>
            <person name="Yu G."/>
            <person name="Liang C."/>
            <person name="Fengler K."/>
            <person name="Li B."/>
            <person name="Rafalski A."/>
            <person name="Schnable P.S."/>
            <person name="Ware D.H."/>
            <person name="Buckler E.S."/>
            <person name="Lai J."/>
        </authorList>
    </citation>
    <scope>NUCLEOTIDE SEQUENCE [LARGE SCALE GENOMIC DNA]</scope>
    <source>
        <tissue evidence="5">Seedling</tissue>
    </source>
</reference>
<evidence type="ECO:0000256" key="1">
    <source>
        <dbReference type="ARBA" id="ARBA00012452"/>
    </source>
</evidence>
<dbReference type="InterPro" id="IPR044627">
    <property type="entry name" value="DHAR1/2/3/4"/>
</dbReference>
<protein>
    <recommendedName>
        <fullName evidence="1">glutathione transferase</fullName>
        <ecNumber evidence="1">2.5.1.18</ecNumber>
    </recommendedName>
</protein>
<evidence type="ECO:0000256" key="2">
    <source>
        <dbReference type="ARBA" id="ARBA00022679"/>
    </source>
</evidence>